<gene>
    <name evidence="1" type="ORF">BD310DRAFT_328952</name>
</gene>
<dbReference type="AlphaFoldDB" id="A0A4Q9Q0A9"/>
<feature type="non-terminal residue" evidence="1">
    <location>
        <position position="108"/>
    </location>
</feature>
<dbReference type="Proteomes" id="UP000292082">
    <property type="component" value="Unassembled WGS sequence"/>
</dbReference>
<evidence type="ECO:0000313" key="2">
    <source>
        <dbReference type="Proteomes" id="UP000292082"/>
    </source>
</evidence>
<protein>
    <submittedName>
        <fullName evidence="1">Uncharacterized protein</fullName>
    </submittedName>
</protein>
<dbReference type="InterPro" id="IPR036047">
    <property type="entry name" value="F-box-like_dom_sf"/>
</dbReference>
<keyword evidence="2" id="KW-1185">Reference proteome</keyword>
<evidence type="ECO:0000313" key="1">
    <source>
        <dbReference type="EMBL" id="TBU60360.1"/>
    </source>
</evidence>
<accession>A0A4Q9Q0A9</accession>
<organism evidence="1 2">
    <name type="scientific">Dichomitus squalens</name>
    <dbReference type="NCBI Taxonomy" id="114155"/>
    <lineage>
        <taxon>Eukaryota</taxon>
        <taxon>Fungi</taxon>
        <taxon>Dikarya</taxon>
        <taxon>Basidiomycota</taxon>
        <taxon>Agaricomycotina</taxon>
        <taxon>Agaricomycetes</taxon>
        <taxon>Polyporales</taxon>
        <taxon>Polyporaceae</taxon>
        <taxon>Dichomitus</taxon>
    </lineage>
</organism>
<proteinExistence type="predicted"/>
<reference evidence="1 2" key="1">
    <citation type="submission" date="2019-01" db="EMBL/GenBank/DDBJ databases">
        <title>Draft genome sequences of three monokaryotic isolates of the white-rot basidiomycete fungus Dichomitus squalens.</title>
        <authorList>
            <consortium name="DOE Joint Genome Institute"/>
            <person name="Lopez S.C."/>
            <person name="Andreopoulos B."/>
            <person name="Pangilinan J."/>
            <person name="Lipzen A."/>
            <person name="Riley R."/>
            <person name="Ahrendt S."/>
            <person name="Ng V."/>
            <person name="Barry K."/>
            <person name="Daum C."/>
            <person name="Grigoriev I.V."/>
            <person name="Hilden K.S."/>
            <person name="Makela M.R."/>
            <person name="de Vries R.P."/>
        </authorList>
    </citation>
    <scope>NUCLEOTIDE SEQUENCE [LARGE SCALE GENOMIC DNA]</scope>
    <source>
        <strain evidence="1 2">CBS 464.89</strain>
    </source>
</reference>
<dbReference type="SUPFAM" id="SSF81383">
    <property type="entry name" value="F-box domain"/>
    <property type="match status" value="1"/>
</dbReference>
<dbReference type="EMBL" id="ML145105">
    <property type="protein sequence ID" value="TBU60360.1"/>
    <property type="molecule type" value="Genomic_DNA"/>
</dbReference>
<name>A0A4Q9Q0A9_9APHY</name>
<sequence>MSFSTFPSLPPELEITIIDLLRDDKASMSACSLVCFRWLAVSRTHLFHTVTIYHSPPTHGRAGTLTKFLQCLTNSESPSRPPPAIGTYVRKLTMNGGAHNSRVTLRLF</sequence>